<organism evidence="5 6">
    <name type="scientific">Aureibacter tunicatorum</name>
    <dbReference type="NCBI Taxonomy" id="866807"/>
    <lineage>
        <taxon>Bacteria</taxon>
        <taxon>Pseudomonadati</taxon>
        <taxon>Bacteroidota</taxon>
        <taxon>Cytophagia</taxon>
        <taxon>Cytophagales</taxon>
        <taxon>Persicobacteraceae</taxon>
        <taxon>Aureibacter</taxon>
    </lineage>
</organism>
<evidence type="ECO:0000313" key="6">
    <source>
        <dbReference type="Proteomes" id="UP001185092"/>
    </source>
</evidence>
<name>A0AAE3XQ52_9BACT</name>
<proteinExistence type="predicted"/>
<evidence type="ECO:0000259" key="4">
    <source>
        <dbReference type="Pfam" id="PF18962"/>
    </source>
</evidence>
<protein>
    <submittedName>
        <fullName evidence="5">Leucine-rich repeat (LRR) protein</fullName>
    </submittedName>
</protein>
<feature type="signal peptide" evidence="3">
    <location>
        <begin position="1"/>
        <end position="19"/>
    </location>
</feature>
<dbReference type="SMART" id="SM00365">
    <property type="entry name" value="LRR_SD22"/>
    <property type="match status" value="9"/>
</dbReference>
<dbReference type="InterPro" id="IPR026444">
    <property type="entry name" value="Secre_tail"/>
</dbReference>
<dbReference type="SUPFAM" id="SSF52058">
    <property type="entry name" value="L domain-like"/>
    <property type="match status" value="7"/>
</dbReference>
<feature type="domain" description="Secretion system C-terminal sorting" evidence="4">
    <location>
        <begin position="1933"/>
        <end position="2000"/>
    </location>
</feature>
<comment type="caution">
    <text evidence="5">The sequence shown here is derived from an EMBL/GenBank/DDBJ whole genome shotgun (WGS) entry which is preliminary data.</text>
</comment>
<keyword evidence="6" id="KW-1185">Reference proteome</keyword>
<keyword evidence="1" id="KW-0433">Leucine-rich repeat</keyword>
<accession>A0AAE3XQ52</accession>
<dbReference type="PANTHER" id="PTHR47566">
    <property type="match status" value="1"/>
</dbReference>
<evidence type="ECO:0000313" key="5">
    <source>
        <dbReference type="EMBL" id="MDR6240575.1"/>
    </source>
</evidence>
<evidence type="ECO:0000256" key="3">
    <source>
        <dbReference type="SAM" id="SignalP"/>
    </source>
</evidence>
<gene>
    <name evidence="5" type="ORF">HNQ88_003651</name>
</gene>
<dbReference type="Pfam" id="PF18962">
    <property type="entry name" value="Por_Secre_tail"/>
    <property type="match status" value="1"/>
</dbReference>
<dbReference type="Proteomes" id="UP001185092">
    <property type="component" value="Unassembled WGS sequence"/>
</dbReference>
<dbReference type="InterPro" id="IPR052574">
    <property type="entry name" value="CDIRP"/>
</dbReference>
<evidence type="ECO:0000256" key="2">
    <source>
        <dbReference type="ARBA" id="ARBA00022737"/>
    </source>
</evidence>
<evidence type="ECO:0000256" key="1">
    <source>
        <dbReference type="ARBA" id="ARBA00022614"/>
    </source>
</evidence>
<dbReference type="InterPro" id="IPR032675">
    <property type="entry name" value="LRR_dom_sf"/>
</dbReference>
<dbReference type="EMBL" id="JAVDQD010000005">
    <property type="protein sequence ID" value="MDR6240575.1"/>
    <property type="molecule type" value="Genomic_DNA"/>
</dbReference>
<dbReference type="PROSITE" id="PS51450">
    <property type="entry name" value="LRR"/>
    <property type="match status" value="2"/>
</dbReference>
<dbReference type="Gene3D" id="3.80.10.10">
    <property type="entry name" value="Ribonuclease Inhibitor"/>
    <property type="match status" value="9"/>
</dbReference>
<dbReference type="GO" id="GO:0035591">
    <property type="term" value="F:signaling adaptor activity"/>
    <property type="evidence" value="ECO:0007669"/>
    <property type="project" value="TreeGrafter"/>
</dbReference>
<reference evidence="5" key="1">
    <citation type="submission" date="2023-07" db="EMBL/GenBank/DDBJ databases">
        <title>Genomic Encyclopedia of Type Strains, Phase IV (KMG-IV): sequencing the most valuable type-strain genomes for metagenomic binning, comparative biology and taxonomic classification.</title>
        <authorList>
            <person name="Goeker M."/>
        </authorList>
    </citation>
    <scope>NUCLEOTIDE SEQUENCE</scope>
    <source>
        <strain evidence="5">DSM 26174</strain>
    </source>
</reference>
<keyword evidence="2" id="KW-0677">Repeat</keyword>
<feature type="chain" id="PRO_5042278718" evidence="3">
    <location>
        <begin position="20"/>
        <end position="2001"/>
    </location>
</feature>
<dbReference type="RefSeq" id="WP_309940609.1">
    <property type="nucleotide sequence ID" value="NZ_AP025306.1"/>
</dbReference>
<sequence length="2001" mass="223497">MNKILTIAILLAISFASHAQITKIPDPNFEQALIDLGYDSTLDGEVNTASISSLYSLDIRNKNISDLTGIEGFTNLVNLTCFQNQLTKLNLSQNEKLAYINCSENNIDSLNLSNNQNLTTLNAYNNKLTYIEFGETSNIDYLAIGHNQLNELNLNNLTKLKSLQCQNNTLSQLDLSNQTSLQNLYCINNDIISIQVPNQTIAYSANTNRSVNGGNDWVEDKGVYYTTTPFDQLEMTAIIDEKFEQALIDNGYDSKIDGSIINEAVQNISSLLVKNKQISDITGIEAFVNLQSLDISNNAIQTINISKNIKLNSLVCFNNQLTDIDLSLLENLSYINCANNNIDSLDLTHNTYLRIFYASQNNISSLNFENNLELEVIGINNNKLTQLNLVNQSLLKNLNCSMNSLYCVQVVDQHTADYANDNYKINGGEPWIEDGGVYYSTTPCDALETIEIPDENFEQALIDAGHDPIKDGYIVNEAAKKIQNLDIKNKGISSLAGIESFINLSSLDCSHNDIKSLDLSENKKLNYLSCQNNQLANLNLEQNIALTTLKCENNSITSLDIENNIELDYLDATGNQITSLDLTGNSKISILYISENQLKDINLENLSELKHFRCGNNQLDSLNVNNNLKLYTIDCRSNNLSSLDFTNNKELEYIYCHKNSLVELDVSKNDKLINLICGENNLTKLDISKNLNLSGLSCTNNLLYCIKVASAYIASLANNNRSINNGNPWSEDNGVIYTIESCENLEQTIIPDPNFERALIELGHDAIVDGKVLTQNISNETYLSISSRHGIEDATGIEDFKSLRNLYFSQNILKGLDLSKNTNLTHVRCDNNNLDSLKLPETSTLLELLCNKNNLSKLDISKNPNLNSFNCSNNDLNCVLVATQEIADEENTSIDVSPDNWNEDLSVVYSATPCEEQAYTEIPDTNFETKLISLGYDNIKDGQVITQRISSLTSLNLFNSRIVSLQGIEDFTSLESLNCSHNYIRNIDLRFNTNLKSLRVYYNELDSIDLSHNTELEYVNLYGNNLNYLDLSQLDKLQSLDTRFNSLNCITVANEEIARLANNNEIINEGANAWVENEGTIYSAIPCNQLPMTLIPDSNFEQALIDLGYDNFIDGAVLTAKIDTLTELNVNGKNIADLSGIEYFTALEVLFCNNNQLTLIHIDSLEELRSLDCSNNELTQLNISNNTSLETIWCNDNQISTLDLSTANQLEGINCNNNLLTNIELTNNTDLEWLYCSENNLSSINISQNLYLVNFTCERNNLNCIQVGKQEVADLANNDQPINGADDPWLEDLGVLYSIIPCDDLPITQIPDNNFENELINLGYDNVLDGEVLSSSISGISSINLSNKGIKDLTGIEDFESLNVLYCKNNELTSLNLSNNTNLTDLYCSNNQLTSLNLSNNDKLKVLQSDSNQLACIYVANNTIAQLANNDEAVIEGGSDWIEDEDTFYSAVSCDEIAYISIPDPNFEQALIDLGYDDVIDQQVVSNRVLSIENIDLSYKGISDLTGIEGFLSLETLNVRNNQIQELNLENNIALANLNCQDNNIIRLDISQNANLEILHCQNNVLDSLNLMHNSLLEEVFCHSNQLKDLNLGNNLSLTRLVCSDNLLSELNISQAIFLQELYCHSNFLTMLDISNQDFIYGLSCYENLLQCIQVSSKTIAEDANNNQTINGGWESWREDSEVLYSNTPCPEQEYTLIPDVNFETALIDLGYDYKVDGKVLTQSISDITSLDVSNREISDLTGLEDFAALKVLKANNNSISTLDVTQNQMLNRLKIWDNQLTSLTLDNPELIEINCKNNKLENIVVTRNPKLVTLNCINNALTSLNLNENTELKNFYCKNNKLDSLDLSNNTALRNFNGAQNNFACIQVNDQNTADLANQNLPINGGNKAWIEDADVIYSISSCNPIESISSNKLKSEQFISGVESDEQTVNIYPNPAEDFLKFEGVEIREIIISELTGIIVLRQSIEENTVNISHIPSGLYLIHITDKKGISRSQKIIIQ</sequence>
<dbReference type="InterPro" id="IPR001611">
    <property type="entry name" value="Leu-rich_rpt"/>
</dbReference>
<dbReference type="NCBIfam" id="TIGR04183">
    <property type="entry name" value="Por_Secre_tail"/>
    <property type="match status" value="1"/>
</dbReference>
<keyword evidence="3" id="KW-0732">Signal</keyword>
<dbReference type="PANTHER" id="PTHR47566:SF1">
    <property type="entry name" value="PROTEIN NUD1"/>
    <property type="match status" value="1"/>
</dbReference>